<name>A0ABX6V4X0_9GAMM</name>
<organism evidence="2 3">
    <name type="scientific">Shewanella eurypsychrophilus</name>
    <dbReference type="NCBI Taxonomy" id="2593656"/>
    <lineage>
        <taxon>Bacteria</taxon>
        <taxon>Pseudomonadati</taxon>
        <taxon>Pseudomonadota</taxon>
        <taxon>Gammaproteobacteria</taxon>
        <taxon>Alteromonadales</taxon>
        <taxon>Shewanellaceae</taxon>
        <taxon>Shewanella</taxon>
    </lineage>
</organism>
<keyword evidence="1" id="KW-0472">Membrane</keyword>
<protein>
    <submittedName>
        <fullName evidence="2">Uncharacterized protein</fullName>
    </submittedName>
</protein>
<proteinExistence type="predicted"/>
<keyword evidence="3" id="KW-1185">Reference proteome</keyword>
<keyword evidence="1" id="KW-0812">Transmembrane</keyword>
<sequence>MQVFDSLTSIVCVISILIISGVIMGHMAFTAGLGVKRWAFLGFLIGPVAYPLLNTHKRYAWRRSVGQSIYTIRF</sequence>
<evidence type="ECO:0000313" key="3">
    <source>
        <dbReference type="Proteomes" id="UP000316416"/>
    </source>
</evidence>
<feature type="transmembrane region" description="Helical" evidence="1">
    <location>
        <begin position="35"/>
        <end position="53"/>
    </location>
</feature>
<accession>A0ABX6V4X0</accession>
<keyword evidence="1" id="KW-1133">Transmembrane helix</keyword>
<reference evidence="2" key="1">
    <citation type="submission" date="2021-07" db="EMBL/GenBank/DDBJ databases">
        <title>Shewanella sp. YLB-07 whole genome sequence.</title>
        <authorList>
            <person name="Yu L."/>
        </authorList>
    </citation>
    <scope>NUCLEOTIDE SEQUENCE</scope>
    <source>
        <strain evidence="2">YLB-08</strain>
    </source>
</reference>
<dbReference type="Proteomes" id="UP000316416">
    <property type="component" value="Chromosome"/>
</dbReference>
<feature type="transmembrane region" description="Helical" evidence="1">
    <location>
        <begin position="7"/>
        <end position="29"/>
    </location>
</feature>
<dbReference type="RefSeq" id="WP_142872792.1">
    <property type="nucleotide sequence ID" value="NZ_CP045503.2"/>
</dbReference>
<dbReference type="EMBL" id="CP045503">
    <property type="protein sequence ID" value="QPG57431.1"/>
    <property type="molecule type" value="Genomic_DNA"/>
</dbReference>
<evidence type="ECO:0000256" key="1">
    <source>
        <dbReference type="SAM" id="Phobius"/>
    </source>
</evidence>
<evidence type="ECO:0000313" key="2">
    <source>
        <dbReference type="EMBL" id="QPG57431.1"/>
    </source>
</evidence>
<gene>
    <name evidence="2" type="ORF">FM038_008245</name>
</gene>